<dbReference type="Proteomes" id="UP001058533">
    <property type="component" value="Chromosome"/>
</dbReference>
<dbReference type="InterPro" id="IPR012334">
    <property type="entry name" value="Pectin_lyas_fold"/>
</dbReference>
<organism evidence="2 3">
    <name type="scientific">Sphingomonas qomolangmaensis</name>
    <dbReference type="NCBI Taxonomy" id="2918765"/>
    <lineage>
        <taxon>Bacteria</taxon>
        <taxon>Pseudomonadati</taxon>
        <taxon>Pseudomonadota</taxon>
        <taxon>Alphaproteobacteria</taxon>
        <taxon>Sphingomonadales</taxon>
        <taxon>Sphingomonadaceae</taxon>
        <taxon>Sphingomonas</taxon>
    </lineage>
</organism>
<dbReference type="Gene3D" id="2.160.20.10">
    <property type="entry name" value="Single-stranded right-handed beta-helix, Pectin lyase-like"/>
    <property type="match status" value="2"/>
</dbReference>
<protein>
    <submittedName>
        <fullName evidence="2">Right-handed parallel beta-helix repeat-containing protein</fullName>
    </submittedName>
</protein>
<dbReference type="InterPro" id="IPR006626">
    <property type="entry name" value="PbH1"/>
</dbReference>
<gene>
    <name evidence="2" type="ORF">NMP03_13495</name>
</gene>
<keyword evidence="3" id="KW-1185">Reference proteome</keyword>
<evidence type="ECO:0000313" key="3">
    <source>
        <dbReference type="Proteomes" id="UP001058533"/>
    </source>
</evidence>
<dbReference type="EMBL" id="CP101740">
    <property type="protein sequence ID" value="UUL82188.1"/>
    <property type="molecule type" value="Genomic_DNA"/>
</dbReference>
<dbReference type="SMART" id="SM00710">
    <property type="entry name" value="PbH1"/>
    <property type="match status" value="4"/>
</dbReference>
<evidence type="ECO:0000259" key="1">
    <source>
        <dbReference type="Pfam" id="PF13229"/>
    </source>
</evidence>
<accession>A0ABY5L9D4</accession>
<dbReference type="Pfam" id="PF13229">
    <property type="entry name" value="Beta_helix"/>
    <property type="match status" value="1"/>
</dbReference>
<proteinExistence type="predicted"/>
<name>A0ABY5L9D4_9SPHN</name>
<dbReference type="RefSeq" id="WP_256505976.1">
    <property type="nucleotide sequence ID" value="NZ_CP101740.1"/>
</dbReference>
<reference evidence="2" key="1">
    <citation type="submission" date="2022-07" db="EMBL/GenBank/DDBJ databases">
        <title>Sphingomonas sp. nov., a novel bacterium isolated from the north slope of the Mount Everest.</title>
        <authorList>
            <person name="Cui X."/>
            <person name="Liu Y."/>
        </authorList>
    </citation>
    <scope>NUCLEOTIDE SEQUENCE</scope>
    <source>
        <strain evidence="2">S5-59</strain>
    </source>
</reference>
<sequence>MREAIARAPCTLSFDGLSIRIGEVDVSGADGVTFDGAGATILPASQTGGRFTGLHFGAIAFTRFRFVQRAGWNYNAAIGLLSGETVVLDGLHFSGCGFGAHVQSVKIVRFDNIVLRQIGIYPRPRPLDPGPAGFGASFEIYGGGLRANFCDQVIFGDAIDFENEQPAGGHLNDRTGGPGGCTTLASNDVVFGAGRVVNAPGQGFAAAGEWQGQDLVGQMLAGKFNPRLRGQRIVFRGSRATGCNQEGCTAFGVTDVAFENVVSWNNRAADLEIWQSYRGRISGGRAWEDASGSHPLREPGKLAGRGAVHIIDSSDVVVDGVHILRSRHNGIDVGGSQKVAIRNCRIDDYGIDDGVSYLASGIACGPGATPRIARDIAIGPGNVFSRRSSTESRGADIFAQDPRQRLYDWGNSAGNRAVSYVNAPQAIRRQQAPFSPRSPASVARG</sequence>
<dbReference type="InterPro" id="IPR039448">
    <property type="entry name" value="Beta_helix"/>
</dbReference>
<dbReference type="SUPFAM" id="SSF51126">
    <property type="entry name" value="Pectin lyase-like"/>
    <property type="match status" value="2"/>
</dbReference>
<dbReference type="InterPro" id="IPR011050">
    <property type="entry name" value="Pectin_lyase_fold/virulence"/>
</dbReference>
<evidence type="ECO:0000313" key="2">
    <source>
        <dbReference type="EMBL" id="UUL82188.1"/>
    </source>
</evidence>
<feature type="domain" description="Right handed beta helix" evidence="1">
    <location>
        <begin position="233"/>
        <end position="373"/>
    </location>
</feature>